<dbReference type="GO" id="GO:0000333">
    <property type="term" value="C:telomerase catalytic core complex"/>
    <property type="evidence" value="ECO:0007669"/>
    <property type="project" value="TreeGrafter"/>
</dbReference>
<dbReference type="EMBL" id="JALJOU010000007">
    <property type="protein sequence ID" value="KAK9842467.1"/>
    <property type="molecule type" value="Genomic_DNA"/>
</dbReference>
<gene>
    <name evidence="16" type="ORF">WJX81_001464</name>
</gene>
<evidence type="ECO:0000256" key="12">
    <source>
        <dbReference type="ARBA" id="ARBA00048173"/>
    </source>
</evidence>
<evidence type="ECO:0000256" key="10">
    <source>
        <dbReference type="ARBA" id="ARBA00022918"/>
    </source>
</evidence>
<dbReference type="AlphaFoldDB" id="A0AAW1S9G7"/>
<keyword evidence="6 13" id="KW-0548">Nucleotidyltransferase</keyword>
<accession>A0AAW1S9G7</accession>
<dbReference type="InterPro" id="IPR000477">
    <property type="entry name" value="RT_dom"/>
</dbReference>
<evidence type="ECO:0000256" key="14">
    <source>
        <dbReference type="SAM" id="MobiDB-lite"/>
    </source>
</evidence>
<feature type="region of interest" description="Disordered" evidence="14">
    <location>
        <begin position="868"/>
        <end position="894"/>
    </location>
</feature>
<keyword evidence="9 13" id="KW-0779">Telomere</keyword>
<dbReference type="CDD" id="cd01648">
    <property type="entry name" value="TERT"/>
    <property type="match status" value="1"/>
</dbReference>
<dbReference type="GO" id="GO:0042162">
    <property type="term" value="F:telomeric DNA binding"/>
    <property type="evidence" value="ECO:0007669"/>
    <property type="project" value="TreeGrafter"/>
</dbReference>
<dbReference type="InterPro" id="IPR049915">
    <property type="entry name" value="TERT_TEN"/>
</dbReference>
<dbReference type="Proteomes" id="UP001445335">
    <property type="component" value="Unassembled WGS sequence"/>
</dbReference>
<dbReference type="SUPFAM" id="SSF56672">
    <property type="entry name" value="DNA/RNA polymerases"/>
    <property type="match status" value="1"/>
</dbReference>
<evidence type="ECO:0000256" key="4">
    <source>
        <dbReference type="ARBA" id="ARBA00022454"/>
    </source>
</evidence>
<name>A0AAW1S9G7_9CHLO</name>
<evidence type="ECO:0000256" key="5">
    <source>
        <dbReference type="ARBA" id="ARBA00022679"/>
    </source>
</evidence>
<organism evidence="16 17">
    <name type="scientific">Elliptochloris bilobata</name>
    <dbReference type="NCBI Taxonomy" id="381761"/>
    <lineage>
        <taxon>Eukaryota</taxon>
        <taxon>Viridiplantae</taxon>
        <taxon>Chlorophyta</taxon>
        <taxon>core chlorophytes</taxon>
        <taxon>Trebouxiophyceae</taxon>
        <taxon>Trebouxiophyceae incertae sedis</taxon>
        <taxon>Elliptochloris clade</taxon>
        <taxon>Elliptochloris</taxon>
    </lineage>
</organism>
<feature type="compositionally biased region" description="Low complexity" evidence="14">
    <location>
        <begin position="154"/>
        <end position="169"/>
    </location>
</feature>
<feature type="domain" description="Reverse transcriptase" evidence="15">
    <location>
        <begin position="551"/>
        <end position="978"/>
    </location>
</feature>
<comment type="function">
    <text evidence="13">Telomerase is a ribonucleoprotein enzyme essential for the replication of chromosome termini in most eukaryotes. It elongates telomeres. It is a reverse transcriptase that adds simple sequence repeats to chromosome ends by copying a template sequence within the RNA component of the enzyme.</text>
</comment>
<dbReference type="InterPro" id="IPR021891">
    <property type="entry name" value="Telomerase_RBD"/>
</dbReference>
<comment type="subcellular location">
    <subcellularLocation>
        <location evidence="13">Nucleus</location>
    </subcellularLocation>
    <subcellularLocation>
        <location evidence="13">Chromosome</location>
        <location evidence="13">Telomere</location>
    </subcellularLocation>
</comment>
<sequence>MEQGLTLPGDPAAYCKTLLQNTLVSLPSNAPPLPERFTLQQHSSQAEVVKRAVEVLVCSSCKSSNLLCLGFRKSMHGAEQRFPNTTTPTLCAPPWPLLLSRLGDTLMLYLLLHATIFVPLPNCCYLQVAGPPVAQRVWAQWRVNLGRPSLHPGAAALPAPAPMRDLMPATQEGSGQGDGLRLPAASGSPVTQGTQTLKAQASVPAAQGGDAASGAAASMSAEVSGRWAKRSARQSSWQRRRAALRRIAGTSGGSERRRGGVAGGAGGRAPRGWVSPAGDTLPRWRTFYCASFCPSPGLPKGHVLNQLAGTPGAPRVLHAAIFRPEPSPPRRPKAATQAPARAPPAPPPAPPRRIPRRHRAVLPLLQQHLRRSQSCPYSLLLDHHCPLPACTELIRACVPHTHVVSFVWAVIRRIVPRGLLGDVGNQRALRFAIDRLVGLRRHEQLRLAQALHGVRGASLPALLPPMPPGPGGRPGGVPPSLSAARARRLAQWVRWLFNGLAIPLLRAHFYVTESEAYRNLVFYYRKPVWARLRKSALDALRSTLFTPVTAEAARRCLQARQLGFARIRLLPKRTGMRPIANMGGATHVRFQPRAPRGQRRPRPVRLMFRSANSRLRNAFQVLKFEARRAPGILGASVFGYGDAYARLQPVLRRLRAAAAAAAAAATPTAAGAARLGTDGKAAPKFFIVAADFSGAFDNVCPERALALAEGLLQADEYVVASHDEVLASTEGATRAVVRAQAGPAGPCQTLSEGFPARAGALARGVAARVFADRGPGTRVQRGEVVALLRQHLRNNLVRMGGRWHVQSRGIPQGSMLSTLLCSLYLGALEAQHLQPLLPAAGPPQHASSLSSASASTARLSALAAAADGSDAPATPASSAMRPPALGTARGPRRRGAHLPSVLLRLVDDFLVITPLRAAAEALALRLLHGFPDYNMRVNPAKTRVTFDLRPGPYMPRLLRNTVVDGCGTEFVPWCGLLIAVRTLEVQADYGRYVGAPLAASLTLPPGMGGGRQLAAKLKAYLRPKCHAALLDPAVNSPATVRLNLYQVLLLAAMKLHCHAAALGRPSSDPRALLAAIHGGLAYLVRLVRLRVLGARRRFRVDCRECVSGCHIRWLGFTAFRRALGRKQARYAAVLAALDMELRAPVFRQVAVQLAPVVDPRRSSVFDSILY</sequence>
<protein>
    <recommendedName>
        <fullName evidence="3 13">Telomerase reverse transcriptase</fullName>
        <ecNumber evidence="2 13">2.7.7.49</ecNumber>
    </recommendedName>
    <alternativeName>
        <fullName evidence="13">Telomerase catalytic subunit</fullName>
    </alternativeName>
</protein>
<dbReference type="GO" id="GO:0046872">
    <property type="term" value="F:metal ion binding"/>
    <property type="evidence" value="ECO:0007669"/>
    <property type="project" value="UniProtKB-KW"/>
</dbReference>
<evidence type="ECO:0000256" key="9">
    <source>
        <dbReference type="ARBA" id="ARBA00022895"/>
    </source>
</evidence>
<dbReference type="Pfam" id="PF11474">
    <property type="entry name" value="TEN_TERT"/>
    <property type="match status" value="1"/>
</dbReference>
<dbReference type="PRINTS" id="PR01365">
    <property type="entry name" value="TELOMERASERT"/>
</dbReference>
<dbReference type="PROSITE" id="PS50878">
    <property type="entry name" value="RT_POL"/>
    <property type="match status" value="1"/>
</dbReference>
<proteinExistence type="inferred from homology"/>
<evidence type="ECO:0000256" key="3">
    <source>
        <dbReference type="ARBA" id="ARBA00016182"/>
    </source>
</evidence>
<comment type="caution">
    <text evidence="16">The sequence shown here is derived from an EMBL/GenBank/DDBJ whole genome shotgun (WGS) entry which is preliminary data.</text>
</comment>
<dbReference type="GO" id="GO:0003720">
    <property type="term" value="F:telomerase activity"/>
    <property type="evidence" value="ECO:0007669"/>
    <property type="project" value="InterPro"/>
</dbReference>
<evidence type="ECO:0000256" key="1">
    <source>
        <dbReference type="ARBA" id="ARBA00008001"/>
    </source>
</evidence>
<feature type="compositionally biased region" description="Low complexity" evidence="14">
    <location>
        <begin position="868"/>
        <end position="879"/>
    </location>
</feature>
<dbReference type="PANTHER" id="PTHR12066">
    <property type="entry name" value="TELOMERASE REVERSE TRANSCRIPTASE"/>
    <property type="match status" value="1"/>
</dbReference>
<keyword evidence="8 13" id="KW-0460">Magnesium</keyword>
<evidence type="ECO:0000313" key="16">
    <source>
        <dbReference type="EMBL" id="KAK9842467.1"/>
    </source>
</evidence>
<feature type="region of interest" description="Disordered" evidence="14">
    <location>
        <begin position="246"/>
        <end position="277"/>
    </location>
</feature>
<keyword evidence="4 13" id="KW-0158">Chromosome</keyword>
<comment type="catalytic activity">
    <reaction evidence="12 13">
        <text>DNA(n) + a 2'-deoxyribonucleoside 5'-triphosphate = DNA(n+1) + diphosphate</text>
        <dbReference type="Rhea" id="RHEA:22508"/>
        <dbReference type="Rhea" id="RHEA-COMP:17339"/>
        <dbReference type="Rhea" id="RHEA-COMP:17340"/>
        <dbReference type="ChEBI" id="CHEBI:33019"/>
        <dbReference type="ChEBI" id="CHEBI:61560"/>
        <dbReference type="ChEBI" id="CHEBI:173112"/>
        <dbReference type="EC" id="2.7.7.49"/>
    </reaction>
</comment>
<dbReference type="Pfam" id="PF21399">
    <property type="entry name" value="TERT_C"/>
    <property type="match status" value="1"/>
</dbReference>
<evidence type="ECO:0000259" key="15">
    <source>
        <dbReference type="PROSITE" id="PS50878"/>
    </source>
</evidence>
<dbReference type="EC" id="2.7.7.49" evidence="2 13"/>
<dbReference type="SMART" id="SM00975">
    <property type="entry name" value="Telomerase_RBD"/>
    <property type="match status" value="1"/>
</dbReference>
<evidence type="ECO:0000256" key="7">
    <source>
        <dbReference type="ARBA" id="ARBA00022723"/>
    </source>
</evidence>
<evidence type="ECO:0000256" key="11">
    <source>
        <dbReference type="ARBA" id="ARBA00023242"/>
    </source>
</evidence>
<keyword evidence="5 13" id="KW-0808">Transferase</keyword>
<dbReference type="GO" id="GO:0000781">
    <property type="term" value="C:chromosome, telomeric region"/>
    <property type="evidence" value="ECO:0007669"/>
    <property type="project" value="UniProtKB-SubCell"/>
</dbReference>
<feature type="compositionally biased region" description="Pro residues" evidence="14">
    <location>
        <begin position="341"/>
        <end position="352"/>
    </location>
</feature>
<keyword evidence="10 13" id="KW-0695">RNA-directed DNA polymerase</keyword>
<keyword evidence="7 13" id="KW-0479">Metal-binding</keyword>
<feature type="compositionally biased region" description="Polar residues" evidence="14">
    <location>
        <begin position="188"/>
        <end position="199"/>
    </location>
</feature>
<keyword evidence="11 13" id="KW-0539">Nucleus</keyword>
<feature type="region of interest" description="Disordered" evidence="14">
    <location>
        <begin position="322"/>
        <end position="354"/>
    </location>
</feature>
<dbReference type="GO" id="GO:0007004">
    <property type="term" value="P:telomere maintenance via telomerase"/>
    <property type="evidence" value="ECO:0007669"/>
    <property type="project" value="TreeGrafter"/>
</dbReference>
<evidence type="ECO:0000256" key="6">
    <source>
        <dbReference type="ARBA" id="ARBA00022695"/>
    </source>
</evidence>
<dbReference type="Pfam" id="PF12009">
    <property type="entry name" value="Telomerase_RBD"/>
    <property type="match status" value="1"/>
</dbReference>
<reference evidence="16 17" key="1">
    <citation type="journal article" date="2024" name="Nat. Commun.">
        <title>Phylogenomics reveals the evolutionary origins of lichenization in chlorophyte algae.</title>
        <authorList>
            <person name="Puginier C."/>
            <person name="Libourel C."/>
            <person name="Otte J."/>
            <person name="Skaloud P."/>
            <person name="Haon M."/>
            <person name="Grisel S."/>
            <person name="Petersen M."/>
            <person name="Berrin J.G."/>
            <person name="Delaux P.M."/>
            <person name="Dal Grande F."/>
            <person name="Keller J."/>
        </authorList>
    </citation>
    <scope>NUCLEOTIDE SEQUENCE [LARGE SCALE GENOMIC DNA]</scope>
    <source>
        <strain evidence="16 17">SAG 245.80</strain>
    </source>
</reference>
<evidence type="ECO:0000256" key="8">
    <source>
        <dbReference type="ARBA" id="ARBA00022842"/>
    </source>
</evidence>
<dbReference type="Gene3D" id="1.10.132.70">
    <property type="match status" value="1"/>
</dbReference>
<dbReference type="InterPro" id="IPR049139">
    <property type="entry name" value="TERT_C"/>
</dbReference>
<feature type="compositionally biased region" description="Gly residues" evidence="14">
    <location>
        <begin position="260"/>
        <end position="269"/>
    </location>
</feature>
<dbReference type="GO" id="GO:0070034">
    <property type="term" value="F:telomerase RNA binding"/>
    <property type="evidence" value="ECO:0007669"/>
    <property type="project" value="TreeGrafter"/>
</dbReference>
<evidence type="ECO:0000313" key="17">
    <source>
        <dbReference type="Proteomes" id="UP001445335"/>
    </source>
</evidence>
<dbReference type="InterPro" id="IPR043502">
    <property type="entry name" value="DNA/RNA_pol_sf"/>
</dbReference>
<evidence type="ECO:0000256" key="13">
    <source>
        <dbReference type="RuleBase" id="RU365061"/>
    </source>
</evidence>
<dbReference type="PANTHER" id="PTHR12066:SF0">
    <property type="entry name" value="TELOMERASE REVERSE TRANSCRIPTASE"/>
    <property type="match status" value="1"/>
</dbReference>
<dbReference type="InterPro" id="IPR003545">
    <property type="entry name" value="Telomerase_RT"/>
</dbReference>
<evidence type="ECO:0000256" key="2">
    <source>
        <dbReference type="ARBA" id="ARBA00012493"/>
    </source>
</evidence>
<feature type="region of interest" description="Disordered" evidence="14">
    <location>
        <begin position="154"/>
        <end position="211"/>
    </location>
</feature>
<keyword evidence="17" id="KW-1185">Reference proteome</keyword>
<dbReference type="Gene3D" id="1.10.357.90">
    <property type="match status" value="1"/>
</dbReference>
<comment type="similarity">
    <text evidence="1 13">Belongs to the reverse transcriptase family. Telomerase subfamily.</text>
</comment>